<feature type="non-terminal residue" evidence="2">
    <location>
        <position position="84"/>
    </location>
</feature>
<reference evidence="2" key="1">
    <citation type="submission" date="2014-12" db="EMBL/GenBank/DDBJ databases">
        <title>Insight into the proteome of Arion vulgaris.</title>
        <authorList>
            <person name="Aradska J."/>
            <person name="Bulat T."/>
            <person name="Smidak R."/>
            <person name="Sarate P."/>
            <person name="Gangsoo J."/>
            <person name="Sialana F."/>
            <person name="Bilban M."/>
            <person name="Lubec G."/>
        </authorList>
    </citation>
    <scope>NUCLEOTIDE SEQUENCE</scope>
    <source>
        <tissue evidence="2">Skin</tissue>
    </source>
</reference>
<feature type="coiled-coil region" evidence="1">
    <location>
        <begin position="13"/>
        <end position="75"/>
    </location>
</feature>
<proteinExistence type="predicted"/>
<protein>
    <submittedName>
        <fullName evidence="2">Uncharacterized protein</fullName>
    </submittedName>
</protein>
<dbReference type="EMBL" id="HACG01014245">
    <property type="protein sequence ID" value="CEK61110.1"/>
    <property type="molecule type" value="Transcribed_RNA"/>
</dbReference>
<keyword evidence="1" id="KW-0175">Coiled coil</keyword>
<dbReference type="AlphaFoldDB" id="A0A0B6Z040"/>
<gene>
    <name evidence="2" type="primary">ORF41327</name>
</gene>
<name>A0A0B6Z040_9EUPU</name>
<organism evidence="2">
    <name type="scientific">Arion vulgaris</name>
    <dbReference type="NCBI Taxonomy" id="1028688"/>
    <lineage>
        <taxon>Eukaryota</taxon>
        <taxon>Metazoa</taxon>
        <taxon>Spiralia</taxon>
        <taxon>Lophotrochozoa</taxon>
        <taxon>Mollusca</taxon>
        <taxon>Gastropoda</taxon>
        <taxon>Heterobranchia</taxon>
        <taxon>Euthyneura</taxon>
        <taxon>Panpulmonata</taxon>
        <taxon>Eupulmonata</taxon>
        <taxon>Stylommatophora</taxon>
        <taxon>Helicina</taxon>
        <taxon>Arionoidea</taxon>
        <taxon>Arionidae</taxon>
        <taxon>Arion</taxon>
    </lineage>
</organism>
<evidence type="ECO:0000313" key="2">
    <source>
        <dbReference type="EMBL" id="CEK61110.1"/>
    </source>
</evidence>
<evidence type="ECO:0000256" key="1">
    <source>
        <dbReference type="SAM" id="Coils"/>
    </source>
</evidence>
<sequence length="84" mass="10237">KYTVKEKDRQAEERQITADLDEYMEKLRQLNDEIEYIKSQNNPYQSIVDGLRQLDKQEEDLLEDLRISKENLLKEMENLTWYPD</sequence>
<accession>A0A0B6Z040</accession>
<feature type="non-terminal residue" evidence="2">
    <location>
        <position position="1"/>
    </location>
</feature>